<reference evidence="2 3" key="1">
    <citation type="submission" date="2020-01" db="EMBL/GenBank/DDBJ databases">
        <title>Identification and distribution of gene clusters putatively required for synthesis of sphingolipid metabolism inhibitors in phylogenetically diverse species of the filamentous fungus Fusarium.</title>
        <authorList>
            <person name="Kim H.-S."/>
            <person name="Busman M."/>
            <person name="Brown D.W."/>
            <person name="Divon H."/>
            <person name="Uhlig S."/>
            <person name="Proctor R.H."/>
        </authorList>
    </citation>
    <scope>NUCLEOTIDE SEQUENCE [LARGE SCALE GENOMIC DNA]</scope>
    <source>
        <strain evidence="2 3">NRRL 20459</strain>
    </source>
</reference>
<evidence type="ECO:0000256" key="1">
    <source>
        <dbReference type="SAM" id="SignalP"/>
    </source>
</evidence>
<feature type="chain" id="PRO_5034116747" evidence="1">
    <location>
        <begin position="19"/>
        <end position="185"/>
    </location>
</feature>
<dbReference type="AlphaFoldDB" id="A0A8H4PG18"/>
<organism evidence="2 3">
    <name type="scientific">Fusarium albosuccineum</name>
    <dbReference type="NCBI Taxonomy" id="1237068"/>
    <lineage>
        <taxon>Eukaryota</taxon>
        <taxon>Fungi</taxon>
        <taxon>Dikarya</taxon>
        <taxon>Ascomycota</taxon>
        <taxon>Pezizomycotina</taxon>
        <taxon>Sordariomycetes</taxon>
        <taxon>Hypocreomycetidae</taxon>
        <taxon>Hypocreales</taxon>
        <taxon>Nectriaceae</taxon>
        <taxon>Fusarium</taxon>
        <taxon>Fusarium decemcellulare species complex</taxon>
    </lineage>
</organism>
<proteinExistence type="predicted"/>
<dbReference type="EMBL" id="JAADYS010002189">
    <property type="protein sequence ID" value="KAF4459377.1"/>
    <property type="molecule type" value="Genomic_DNA"/>
</dbReference>
<keyword evidence="1" id="KW-0732">Signal</keyword>
<protein>
    <submittedName>
        <fullName evidence="2">Idi-3</fullName>
    </submittedName>
</protein>
<feature type="signal peptide" evidence="1">
    <location>
        <begin position="1"/>
        <end position="18"/>
    </location>
</feature>
<comment type="caution">
    <text evidence="2">The sequence shown here is derived from an EMBL/GenBank/DDBJ whole genome shotgun (WGS) entry which is preliminary data.</text>
</comment>
<sequence length="185" mass="19914">MLFKAFFATLLAAAPGIAAPLERRDDPYFTPSEIWKYNVGNGAIYSTDEGLVSKSTGNNGNDITTLLTFTYPDEAAGRQCQFAFYLDDGATLSGSGKLDVFTSNSPAPGPTDGWGPGNQRNIHLGRLSLGLGEFASWDATYNSYLTEKTDCKEPGTTEGFEVVGVYDNDEVAWDPAVAGPRIIYT</sequence>
<keyword evidence="3" id="KW-1185">Reference proteome</keyword>
<accession>A0A8H4PG18</accession>
<dbReference type="Proteomes" id="UP000554235">
    <property type="component" value="Unassembled WGS sequence"/>
</dbReference>
<gene>
    <name evidence="2" type="ORF">FALBO_13863</name>
</gene>
<dbReference type="OrthoDB" id="5356630at2759"/>
<name>A0A8H4PG18_9HYPO</name>
<evidence type="ECO:0000313" key="3">
    <source>
        <dbReference type="Proteomes" id="UP000554235"/>
    </source>
</evidence>
<evidence type="ECO:0000313" key="2">
    <source>
        <dbReference type="EMBL" id="KAF4459377.1"/>
    </source>
</evidence>